<keyword evidence="3" id="KW-1185">Reference proteome</keyword>
<keyword evidence="1" id="KW-0472">Membrane</keyword>
<accession>A0A066WM29</accession>
<protein>
    <submittedName>
        <fullName evidence="2">Uncharacterized protein</fullName>
    </submittedName>
</protein>
<dbReference type="AlphaFoldDB" id="A0A066WM29"/>
<keyword evidence="1" id="KW-1133">Transmembrane helix</keyword>
<gene>
    <name evidence="2" type="ORF">FEM21_32280</name>
</gene>
<sequence>MFGIKSKSPGFSSWAFFVVILTNERFYLLFVGFLVLGKILCLYSEK</sequence>
<comment type="caution">
    <text evidence="2">The sequence shown here is derived from an EMBL/GenBank/DDBJ whole genome shotgun (WGS) entry which is preliminary data.</text>
</comment>
<keyword evidence="1" id="KW-0812">Transmembrane</keyword>
<feature type="transmembrane region" description="Helical" evidence="1">
    <location>
        <begin position="26"/>
        <end position="43"/>
    </location>
</feature>
<evidence type="ECO:0000256" key="1">
    <source>
        <dbReference type="SAM" id="Phobius"/>
    </source>
</evidence>
<dbReference type="EMBL" id="JNCA01000052">
    <property type="protein sequence ID" value="KDN53653.1"/>
    <property type="molecule type" value="Genomic_DNA"/>
</dbReference>
<name>A0A066WM29_9FLAO</name>
<reference evidence="2 3" key="1">
    <citation type="submission" date="2014-05" db="EMBL/GenBank/DDBJ databases">
        <title>Genome Sequence of Flavobacterium sp. EM1321.</title>
        <authorList>
            <person name="Shin S.-K."/>
            <person name="Yi H."/>
        </authorList>
    </citation>
    <scope>NUCLEOTIDE SEQUENCE [LARGE SCALE GENOMIC DNA]</scope>
    <source>
        <strain evidence="2 3">EM1321</strain>
    </source>
</reference>
<dbReference type="PATRIC" id="fig|1492738.3.peg.3213"/>
<dbReference type="STRING" id="1492738.FEM21_32280"/>
<proteinExistence type="predicted"/>
<evidence type="ECO:0000313" key="3">
    <source>
        <dbReference type="Proteomes" id="UP000027064"/>
    </source>
</evidence>
<dbReference type="Proteomes" id="UP000027064">
    <property type="component" value="Unassembled WGS sequence"/>
</dbReference>
<organism evidence="2 3">
    <name type="scientific">Flavobacterium seoulense</name>
    <dbReference type="NCBI Taxonomy" id="1492738"/>
    <lineage>
        <taxon>Bacteria</taxon>
        <taxon>Pseudomonadati</taxon>
        <taxon>Bacteroidota</taxon>
        <taxon>Flavobacteriia</taxon>
        <taxon>Flavobacteriales</taxon>
        <taxon>Flavobacteriaceae</taxon>
        <taxon>Flavobacterium</taxon>
    </lineage>
</organism>
<evidence type="ECO:0000313" key="2">
    <source>
        <dbReference type="EMBL" id="KDN53653.1"/>
    </source>
</evidence>